<comment type="caution">
    <text evidence="2">The sequence shown here is derived from an EMBL/GenBank/DDBJ whole genome shotgun (WGS) entry which is preliminary data.</text>
</comment>
<dbReference type="AlphaFoldDB" id="I8AKK3"/>
<dbReference type="Gene3D" id="2.40.128.690">
    <property type="entry name" value="YycH protein, domain 3-like"/>
    <property type="match status" value="1"/>
</dbReference>
<dbReference type="STRING" id="1196324.A374_07256"/>
<organism evidence="2 3">
    <name type="scientific">Fictibacillus macauensis ZFHKF-1</name>
    <dbReference type="NCBI Taxonomy" id="1196324"/>
    <lineage>
        <taxon>Bacteria</taxon>
        <taxon>Bacillati</taxon>
        <taxon>Bacillota</taxon>
        <taxon>Bacilli</taxon>
        <taxon>Bacillales</taxon>
        <taxon>Fictibacillaceae</taxon>
        <taxon>Fictibacillus</taxon>
    </lineage>
</organism>
<dbReference type="GO" id="GO:0016020">
    <property type="term" value="C:membrane"/>
    <property type="evidence" value="ECO:0007669"/>
    <property type="project" value="InterPro"/>
</dbReference>
<dbReference type="RefSeq" id="WP_007201548.1">
    <property type="nucleotide sequence ID" value="NZ_AKKV01000023.1"/>
</dbReference>
<evidence type="ECO:0000259" key="1">
    <source>
        <dbReference type="Pfam" id="PF09648"/>
    </source>
</evidence>
<evidence type="ECO:0000313" key="3">
    <source>
        <dbReference type="Proteomes" id="UP000004080"/>
    </source>
</evidence>
<protein>
    <recommendedName>
        <fullName evidence="1">Regulatory protein YycH-like domain-containing protein</fullName>
    </recommendedName>
</protein>
<dbReference type="Proteomes" id="UP000004080">
    <property type="component" value="Unassembled WGS sequence"/>
</dbReference>
<evidence type="ECO:0000313" key="2">
    <source>
        <dbReference type="EMBL" id="EIT86099.1"/>
    </source>
</evidence>
<gene>
    <name evidence="2" type="ORF">A374_07256</name>
</gene>
<sequence>MDWKSTKTIFILSFLILNIFLGYQLSVKLQQNNIQYIADLPLEKQLEDNNINYKDELPDYKAKQTLISGQRAPFSPADLNTSKEVKLDKDKSANDMLVYSLKKPLKVTESNVVDEVSAFLKEEVYRGNEYSFYKKDTTSKTVWFTQSYDGKPILFDSKSKDMPGGMVKFHWNDTGEVRGFEQTFLSIYRQGTPQEIISPMKAIGRLFKTGYLSNGEKIKKVQLGYYSLANVEDVQVYVPTWSVETENGHYLVNATDSSIQQIDREGNEES</sequence>
<proteinExistence type="predicted"/>
<name>I8AKK3_9BACL</name>
<dbReference type="InterPro" id="IPR018604">
    <property type="entry name" value="YycI-like"/>
</dbReference>
<dbReference type="PATRIC" id="fig|1196324.3.peg.1485"/>
<dbReference type="eggNOG" id="COG4853">
    <property type="taxonomic scope" value="Bacteria"/>
</dbReference>
<dbReference type="OrthoDB" id="2388036at2"/>
<keyword evidence="3" id="KW-1185">Reference proteome</keyword>
<dbReference type="EMBL" id="AKKV01000023">
    <property type="protein sequence ID" value="EIT86099.1"/>
    <property type="molecule type" value="Genomic_DNA"/>
</dbReference>
<feature type="domain" description="Regulatory protein YycH-like" evidence="1">
    <location>
        <begin position="41"/>
        <end position="255"/>
    </location>
</feature>
<reference evidence="2 3" key="1">
    <citation type="journal article" date="2012" name="J. Bacteriol.">
        <title>Genome of Bacillus macauensis ZFHKF-1, a Long-Chain-Forming Bacterium.</title>
        <authorList>
            <person name="Cai L."/>
            <person name="Zhang T."/>
        </authorList>
    </citation>
    <scope>NUCLEOTIDE SEQUENCE [LARGE SCALE GENOMIC DNA]</scope>
    <source>
        <strain evidence="2 3">ZFHKF-1</strain>
    </source>
</reference>
<accession>I8AKK3</accession>
<dbReference type="Pfam" id="PF09648">
    <property type="entry name" value="YycI"/>
    <property type="match status" value="1"/>
</dbReference>